<dbReference type="InterPro" id="IPR036705">
    <property type="entry name" value="Ribosyl_crysJ1_sf"/>
</dbReference>
<dbReference type="Pfam" id="PF03747">
    <property type="entry name" value="ADP_ribosyl_GH"/>
    <property type="match status" value="1"/>
</dbReference>
<feature type="binding site" evidence="3">
    <location>
        <position position="336"/>
    </location>
    <ligand>
        <name>Mg(2+)</name>
        <dbReference type="ChEBI" id="CHEBI:18420"/>
        <label>1</label>
    </ligand>
</feature>
<feature type="binding site" evidence="3">
    <location>
        <position position="334"/>
    </location>
    <ligand>
        <name>Mg(2+)</name>
        <dbReference type="ChEBI" id="CHEBI:18420"/>
        <label>1</label>
    </ligand>
</feature>
<proteinExistence type="inferred from homology"/>
<dbReference type="EMBL" id="MVBN01000001">
    <property type="protein sequence ID" value="OOK84444.1"/>
    <property type="molecule type" value="Genomic_DNA"/>
</dbReference>
<dbReference type="InterPro" id="IPR050792">
    <property type="entry name" value="ADP-ribosylglycohydrolase"/>
</dbReference>
<keyword evidence="2 4" id="KW-0378">Hydrolase</keyword>
<comment type="similarity">
    <text evidence="1">Belongs to the ADP-ribosylglycohydrolase family.</text>
</comment>
<dbReference type="GO" id="GO:0046872">
    <property type="term" value="F:metal ion binding"/>
    <property type="evidence" value="ECO:0007669"/>
    <property type="project" value="UniProtKB-KW"/>
</dbReference>
<evidence type="ECO:0000256" key="3">
    <source>
        <dbReference type="PIRSR" id="PIRSR605502-1"/>
    </source>
</evidence>
<evidence type="ECO:0000256" key="1">
    <source>
        <dbReference type="ARBA" id="ARBA00010702"/>
    </source>
</evidence>
<comment type="caution">
    <text evidence="4">The sequence shown here is derived from an EMBL/GenBank/DDBJ whole genome shotgun (WGS) entry which is preliminary data.</text>
</comment>
<evidence type="ECO:0000313" key="5">
    <source>
        <dbReference type="Proteomes" id="UP000188532"/>
    </source>
</evidence>
<dbReference type="GO" id="GO:0016787">
    <property type="term" value="F:hydrolase activity"/>
    <property type="evidence" value="ECO:0007669"/>
    <property type="project" value="UniProtKB-KW"/>
</dbReference>
<dbReference type="InterPro" id="IPR005502">
    <property type="entry name" value="Ribosyl_crysJ1"/>
</dbReference>
<evidence type="ECO:0000256" key="2">
    <source>
        <dbReference type="ARBA" id="ARBA00022801"/>
    </source>
</evidence>
<protein>
    <submittedName>
        <fullName evidence="4">ADP-ribosylglycohydrolase family protein</fullName>
    </submittedName>
</protein>
<keyword evidence="3" id="KW-0460">Magnesium</keyword>
<dbReference type="RefSeq" id="WP_023371142.1">
    <property type="nucleotide sequence ID" value="NZ_CP084364.1"/>
</dbReference>
<feature type="binding site" evidence="3">
    <location>
        <position position="85"/>
    </location>
    <ligand>
        <name>Mg(2+)</name>
        <dbReference type="ChEBI" id="CHEBI:18420"/>
        <label>1</label>
    </ligand>
</feature>
<dbReference type="SUPFAM" id="SSF101478">
    <property type="entry name" value="ADP-ribosylglycohydrolase"/>
    <property type="match status" value="1"/>
</dbReference>
<reference evidence="4 5" key="1">
    <citation type="submission" date="2017-02" db="EMBL/GenBank/DDBJ databases">
        <title>Complete genome sequences of Mycobacterium kansasii strains isolated from rhesus macaques.</title>
        <authorList>
            <person name="Panda A."/>
            <person name="Nagaraj S."/>
            <person name="Zhao X."/>
            <person name="Tettelin H."/>
            <person name="Detolla L.J."/>
        </authorList>
    </citation>
    <scope>NUCLEOTIDE SEQUENCE [LARGE SCALE GENOMIC DNA]</scope>
    <source>
        <strain evidence="4 5">11-3469</strain>
    </source>
</reference>
<dbReference type="STRING" id="1768.B1T50_20250"/>
<feature type="binding site" evidence="3">
    <location>
        <position position="86"/>
    </location>
    <ligand>
        <name>Mg(2+)</name>
        <dbReference type="ChEBI" id="CHEBI:18420"/>
        <label>1</label>
    </ligand>
</feature>
<evidence type="ECO:0000313" key="4">
    <source>
        <dbReference type="EMBL" id="OOK84444.1"/>
    </source>
</evidence>
<accession>A0A1V3XYY4</accession>
<comment type="cofactor">
    <cofactor evidence="3">
        <name>Mg(2+)</name>
        <dbReference type="ChEBI" id="CHEBI:18420"/>
    </cofactor>
    <text evidence="3">Binds 2 magnesium ions per subunit.</text>
</comment>
<name>A0A1V3XYY4_MYCKA</name>
<gene>
    <name evidence="4" type="ORF">BZL29_0130</name>
</gene>
<organism evidence="4 5">
    <name type="scientific">Mycobacterium kansasii</name>
    <dbReference type="NCBI Taxonomy" id="1768"/>
    <lineage>
        <taxon>Bacteria</taxon>
        <taxon>Bacillati</taxon>
        <taxon>Actinomycetota</taxon>
        <taxon>Actinomycetes</taxon>
        <taxon>Mycobacteriales</taxon>
        <taxon>Mycobacteriaceae</taxon>
        <taxon>Mycobacterium</taxon>
    </lineage>
</organism>
<dbReference type="AlphaFoldDB" id="A0A1V3XYY4"/>
<feature type="binding site" evidence="3">
    <location>
        <position position="337"/>
    </location>
    <ligand>
        <name>Mg(2+)</name>
        <dbReference type="ChEBI" id="CHEBI:18420"/>
        <label>1</label>
    </ligand>
</feature>
<keyword evidence="3" id="KW-0479">Metal-binding</keyword>
<dbReference type="Proteomes" id="UP000188532">
    <property type="component" value="Unassembled WGS sequence"/>
</dbReference>
<sequence>MTGGTGRTPLGLTGGVRLARPHGGSVPRMSIGDRERFRGCLLGGAVGDALGAPVEFHTREQILARFGPGGITAYAPAYGGVGMVTDDTQMTLFTAEGLLRYLVRGRIKGLSTYTGVTANAYLRWLRTQGEAPVHPVGVGEPFGDGQSGWLYQQRQLHSQRAPGNTCISALRGIRNLGEPAENHSKGCGGVMRVAPVGLFVSRQPDGTLRRAFRIGTELAALTHGHPTGSLSAGVFAALIYQLVLGIPLAEALAEAKRVLVEFRDHDETLNAVEAAEAAARRGGRRHDAHEAHEAVAGLGQGWLADEALAIGLYCALTAESFEDGIVAAVNHDGDSDSTGSIAGNLLGAGIGVGAISSEWLEPLELRDVICEIADDLYDYPDWHLSEHSSHDDAERIWHKYPGY</sequence>
<dbReference type="PANTHER" id="PTHR16222:SF24">
    <property type="entry name" value="ADP-RIBOSYLHYDROLASE ARH3"/>
    <property type="match status" value="1"/>
</dbReference>
<feature type="binding site" evidence="3">
    <location>
        <position position="87"/>
    </location>
    <ligand>
        <name>Mg(2+)</name>
        <dbReference type="ChEBI" id="CHEBI:18420"/>
        <label>1</label>
    </ligand>
</feature>
<dbReference type="PANTHER" id="PTHR16222">
    <property type="entry name" value="ADP-RIBOSYLGLYCOHYDROLASE"/>
    <property type="match status" value="1"/>
</dbReference>
<dbReference type="Gene3D" id="1.10.4080.10">
    <property type="entry name" value="ADP-ribosylation/Crystallin J1"/>
    <property type="match status" value="1"/>
</dbReference>